<feature type="signal peptide" evidence="2">
    <location>
        <begin position="1"/>
        <end position="25"/>
    </location>
</feature>
<feature type="region of interest" description="Disordered" evidence="1">
    <location>
        <begin position="239"/>
        <end position="323"/>
    </location>
</feature>
<feature type="compositionally biased region" description="Low complexity" evidence="1">
    <location>
        <begin position="287"/>
        <end position="302"/>
    </location>
</feature>
<keyword evidence="4" id="KW-1185">Reference proteome</keyword>
<organism evidence="3 4">
    <name type="scientific">Oscillibacter valericigenes</name>
    <dbReference type="NCBI Taxonomy" id="351091"/>
    <lineage>
        <taxon>Bacteria</taxon>
        <taxon>Bacillati</taxon>
        <taxon>Bacillota</taxon>
        <taxon>Clostridia</taxon>
        <taxon>Eubacteriales</taxon>
        <taxon>Oscillospiraceae</taxon>
        <taxon>Oscillibacter</taxon>
    </lineage>
</organism>
<accession>A0ABS2FRY3</accession>
<dbReference type="RefSeq" id="WP_204801967.1">
    <property type="nucleotide sequence ID" value="NZ_JACSNX010000001.1"/>
</dbReference>
<evidence type="ECO:0000313" key="4">
    <source>
        <dbReference type="Proteomes" id="UP000719500"/>
    </source>
</evidence>
<feature type="chain" id="PRO_5046114674" evidence="2">
    <location>
        <begin position="26"/>
        <end position="402"/>
    </location>
</feature>
<dbReference type="Proteomes" id="UP000719500">
    <property type="component" value="Unassembled WGS sequence"/>
</dbReference>
<feature type="compositionally biased region" description="Polar residues" evidence="1">
    <location>
        <begin position="264"/>
        <end position="273"/>
    </location>
</feature>
<evidence type="ECO:0000313" key="3">
    <source>
        <dbReference type="EMBL" id="MBM6850213.1"/>
    </source>
</evidence>
<dbReference type="EMBL" id="JACSNX010000001">
    <property type="protein sequence ID" value="MBM6850213.1"/>
    <property type="molecule type" value="Genomic_DNA"/>
</dbReference>
<proteinExistence type="predicted"/>
<feature type="compositionally biased region" description="Basic and acidic residues" evidence="1">
    <location>
        <begin position="277"/>
        <end position="286"/>
    </location>
</feature>
<protein>
    <submittedName>
        <fullName evidence="3">Uncharacterized protein</fullName>
    </submittedName>
</protein>
<keyword evidence="2" id="KW-0732">Signal</keyword>
<name>A0ABS2FRY3_9FIRM</name>
<reference evidence="3 4" key="1">
    <citation type="journal article" date="2021" name="Sci. Rep.">
        <title>The distribution of antibiotic resistance genes in chicken gut microbiota commensals.</title>
        <authorList>
            <person name="Juricova H."/>
            <person name="Matiasovicova J."/>
            <person name="Kubasova T."/>
            <person name="Cejkova D."/>
            <person name="Rychlik I."/>
        </authorList>
    </citation>
    <scope>NUCLEOTIDE SEQUENCE [LARGE SCALE GENOMIC DNA]</scope>
    <source>
        <strain evidence="3 4">An411</strain>
    </source>
</reference>
<gene>
    <name evidence="3" type="ORF">H9X91_02015</name>
</gene>
<evidence type="ECO:0000256" key="2">
    <source>
        <dbReference type="SAM" id="SignalP"/>
    </source>
</evidence>
<feature type="compositionally biased region" description="Acidic residues" evidence="1">
    <location>
        <begin position="239"/>
        <end position="248"/>
    </location>
</feature>
<sequence length="402" mass="40233">MKRNILKVSGAVMALSLVLCTPAFAIEESEVENAIAASSNEAVAGNIFLWFLCAVAFLKISQKIDSFLAGLGVNVGRTGGSMLTELLIAGRAIGAAASGLSGAAGNIFNRSHASSNSTTRQAAGQAFVGSGGGLVGVAKRAAGNAAAGSATGTGSGLGSVIGGAMFGSSMASGGKFANEVVGAVATGNIASVGSIKGEQAAQALTNYLGYGSVATDGSGAVPTAPVGEVAAATVIGEELDPSIGEDGEVTITQDGGSAGGASIPGQSPNTIPSSPKVGHEAVEKTTEAVPGAAPAPAAEGAPIPSQPPTFRDVEIGGGRITGYETPAGGGEERQFAMYNASQYMVPSGPYEVVKTVDGESWYKQYAQPTVQKTPYEDASGKIKYNEKIVEQMPQIPKRKDRV</sequence>
<comment type="caution">
    <text evidence="3">The sequence shown here is derived from an EMBL/GenBank/DDBJ whole genome shotgun (WGS) entry which is preliminary data.</text>
</comment>
<evidence type="ECO:0000256" key="1">
    <source>
        <dbReference type="SAM" id="MobiDB-lite"/>
    </source>
</evidence>